<feature type="region of interest" description="Disordered" evidence="2">
    <location>
        <begin position="64"/>
        <end position="106"/>
    </location>
</feature>
<keyword evidence="3" id="KW-1133">Transmembrane helix</keyword>
<feature type="transmembrane region" description="Helical" evidence="3">
    <location>
        <begin position="6"/>
        <end position="25"/>
    </location>
</feature>
<keyword evidence="3" id="KW-0812">Transmembrane</keyword>
<dbReference type="RefSeq" id="WP_274584111.1">
    <property type="nucleotide sequence ID" value="NZ_CP146598.1"/>
</dbReference>
<feature type="coiled-coil region" evidence="1">
    <location>
        <begin position="28"/>
        <end position="55"/>
    </location>
</feature>
<dbReference type="EMBL" id="JAPQFL010000001">
    <property type="protein sequence ID" value="MDD9326763.1"/>
    <property type="molecule type" value="Genomic_DNA"/>
</dbReference>
<protein>
    <submittedName>
        <fullName evidence="4">Uncharacterized protein</fullName>
    </submittedName>
</protein>
<evidence type="ECO:0000313" key="5">
    <source>
        <dbReference type="EMBL" id="WWY03185.1"/>
    </source>
</evidence>
<keyword evidence="6" id="KW-1185">Reference proteome</keyword>
<keyword evidence="3" id="KW-0472">Membrane</keyword>
<sequence>MFTVKSLVILLSVTVIQLGIIIWLTGSNRVLRAQLEEQRVQAEAARAAVERIRQSSEKMVAEMLAQQQNRQADKQRVDKALSENREWSDKELPENIREALRPKERK</sequence>
<reference evidence="5" key="2">
    <citation type="submission" date="2024-02" db="EMBL/GenBank/DDBJ databases">
        <title>Neisseria leonii sp. nov.</title>
        <authorList>
            <person name="Boutroux M."/>
            <person name="Favre-Rochex S."/>
            <person name="Gorgette O."/>
            <person name="Touak G."/>
            <person name="Muhle E."/>
            <person name="Chesneau O."/>
            <person name="Clermont D."/>
            <person name="Rahi P."/>
        </authorList>
    </citation>
    <scope>NUCLEOTIDE SEQUENCE</scope>
    <source>
        <strain evidence="5">51.81</strain>
    </source>
</reference>
<evidence type="ECO:0000313" key="4">
    <source>
        <dbReference type="EMBL" id="MDD9326763.1"/>
    </source>
</evidence>
<proteinExistence type="predicted"/>
<evidence type="ECO:0000256" key="3">
    <source>
        <dbReference type="SAM" id="Phobius"/>
    </source>
</evidence>
<gene>
    <name evidence="4" type="ORF">ORY91_000131</name>
    <name evidence="5" type="ORF">V9W64_00025</name>
</gene>
<dbReference type="Proteomes" id="UP001149607">
    <property type="component" value="Chromosome"/>
</dbReference>
<evidence type="ECO:0000256" key="1">
    <source>
        <dbReference type="SAM" id="Coils"/>
    </source>
</evidence>
<evidence type="ECO:0000313" key="6">
    <source>
        <dbReference type="Proteomes" id="UP001149607"/>
    </source>
</evidence>
<reference evidence="4" key="1">
    <citation type="submission" date="2022-10" db="EMBL/GenBank/DDBJ databases">
        <authorList>
            <person name="Boutroux M."/>
        </authorList>
    </citation>
    <scope>NUCLEOTIDE SEQUENCE</scope>
    <source>
        <strain evidence="4">51.81</strain>
    </source>
</reference>
<organism evidence="4">
    <name type="scientific">Neisseria leonii</name>
    <dbReference type="NCBI Taxonomy" id="2995413"/>
    <lineage>
        <taxon>Bacteria</taxon>
        <taxon>Pseudomonadati</taxon>
        <taxon>Pseudomonadota</taxon>
        <taxon>Betaproteobacteria</taxon>
        <taxon>Neisseriales</taxon>
        <taxon>Neisseriaceae</taxon>
        <taxon>Neisseria</taxon>
    </lineage>
</organism>
<keyword evidence="1" id="KW-0175">Coiled coil</keyword>
<evidence type="ECO:0000256" key="2">
    <source>
        <dbReference type="SAM" id="MobiDB-lite"/>
    </source>
</evidence>
<accession>A0A9X4DZJ6</accession>
<dbReference type="EMBL" id="CP146598">
    <property type="protein sequence ID" value="WWY03185.1"/>
    <property type="molecule type" value="Genomic_DNA"/>
</dbReference>
<feature type="compositionally biased region" description="Basic and acidic residues" evidence="2">
    <location>
        <begin position="71"/>
        <end position="106"/>
    </location>
</feature>
<name>A0A9X4DZJ6_9NEIS</name>
<dbReference type="AlphaFoldDB" id="A0A9X4DZJ6"/>